<dbReference type="Gene3D" id="3.60.21.10">
    <property type="match status" value="1"/>
</dbReference>
<evidence type="ECO:0000313" key="10">
    <source>
        <dbReference type="Proteomes" id="UP000654075"/>
    </source>
</evidence>
<dbReference type="InterPro" id="IPR006186">
    <property type="entry name" value="Ser/Thr-sp_prot-phosphatase"/>
</dbReference>
<dbReference type="PROSITE" id="PS00125">
    <property type="entry name" value="SER_THR_PHOSPHATASE"/>
    <property type="match status" value="1"/>
</dbReference>
<comment type="caution">
    <text evidence="9">The sequence shown here is derived from an EMBL/GenBank/DDBJ whole genome shotgun (WGS) entry which is preliminary data.</text>
</comment>
<keyword evidence="2" id="KW-0479">Metal-binding</keyword>
<sequence>MPRSSCRAKAALVLAPGLAAVSTQFSSVFSTLPGAQQSAQSRLVATGTLQGGTLPAASTAARPSATVAQVGFVAGATGCAAIASRVGRRGIKRGERLAAQAEASETEWLPRTTGWDAADLAAERARASALEEPGSDYKGPRYPGAAGVTDSFIEALMSMQKEGGLLPKKDAFLLVLDVIDSLRTESTMGSVSIPKGKHVTVVGDLHGQYWDFLNILSLTGRPSAESPFIFNGDFVDRGSWSIEVILLVFALKLKDPQSVFLNRGNHEMLETNLLYGFCGEVGSKYDMELFNLFSEAFRNLPLCHLVEKKVLVLHGGLPGPDPRIWMPGQTHDPTDAIPMTAMHSLQDIQDVDRYMEITPEAYAESIGPCTPDKEVNDSRMIIDLLWGDPRGGDGYGPSYRRGKGIYTFGPDITIAFCEKNGLQCIVRSHEVKSEGWKWDHSQLLSVFSAPNYLDTGNNKGAFLKLTLPDPNGDVHFEPVTYSAVPHPDVPPMKWQELISESYPHLTRVMKKRISATFDEFGDSDFEGVGDLMNFDEWEPEEAAQFQDAFKVDQYGRELAETAKN</sequence>
<evidence type="ECO:0000256" key="5">
    <source>
        <dbReference type="ARBA" id="ARBA00023211"/>
    </source>
</evidence>
<reference evidence="9" key="1">
    <citation type="submission" date="2021-02" db="EMBL/GenBank/DDBJ databases">
        <authorList>
            <person name="Dougan E. K."/>
            <person name="Rhodes N."/>
            <person name="Thang M."/>
            <person name="Chan C."/>
        </authorList>
    </citation>
    <scope>NUCLEOTIDE SEQUENCE</scope>
</reference>
<dbReference type="OrthoDB" id="442428at2759"/>
<dbReference type="SUPFAM" id="SSF56300">
    <property type="entry name" value="Metallo-dependent phosphatases"/>
    <property type="match status" value="1"/>
</dbReference>
<comment type="catalytic activity">
    <reaction evidence="6">
        <text>O-phospho-L-threonyl-[protein] + H2O = L-threonyl-[protein] + phosphate</text>
        <dbReference type="Rhea" id="RHEA:47004"/>
        <dbReference type="Rhea" id="RHEA-COMP:11060"/>
        <dbReference type="Rhea" id="RHEA-COMP:11605"/>
        <dbReference type="ChEBI" id="CHEBI:15377"/>
        <dbReference type="ChEBI" id="CHEBI:30013"/>
        <dbReference type="ChEBI" id="CHEBI:43474"/>
        <dbReference type="ChEBI" id="CHEBI:61977"/>
        <dbReference type="EC" id="3.1.3.16"/>
    </reaction>
</comment>
<dbReference type="GO" id="GO:0004722">
    <property type="term" value="F:protein serine/threonine phosphatase activity"/>
    <property type="evidence" value="ECO:0007669"/>
    <property type="project" value="UniProtKB-EC"/>
</dbReference>
<dbReference type="AlphaFoldDB" id="A0A813H6M2"/>
<comment type="similarity">
    <text evidence="6">Belongs to the PPP phosphatase family.</text>
</comment>
<dbReference type="PANTHER" id="PTHR45668">
    <property type="entry name" value="SERINE/THREONINE-PROTEIN PHOSPHATASE 5-RELATED"/>
    <property type="match status" value="1"/>
</dbReference>
<gene>
    <name evidence="9" type="ORF">PGLA1383_LOCUS49195</name>
</gene>
<evidence type="ECO:0000313" key="9">
    <source>
        <dbReference type="EMBL" id="CAE8633284.1"/>
    </source>
</evidence>
<keyword evidence="5" id="KW-0464">Manganese</keyword>
<comment type="cofactor">
    <cofactor evidence="1">
        <name>Mn(2+)</name>
        <dbReference type="ChEBI" id="CHEBI:29035"/>
    </cofactor>
</comment>
<dbReference type="PRINTS" id="PR00114">
    <property type="entry name" value="STPHPHTASE"/>
</dbReference>
<protein>
    <recommendedName>
        <fullName evidence="6">Serine/threonine-protein phosphatase</fullName>
        <ecNumber evidence="6">3.1.3.16</ecNumber>
    </recommendedName>
</protein>
<dbReference type="GO" id="GO:0046872">
    <property type="term" value="F:metal ion binding"/>
    <property type="evidence" value="ECO:0007669"/>
    <property type="project" value="UniProtKB-KW"/>
</dbReference>
<dbReference type="Pfam" id="PF08321">
    <property type="entry name" value="PPP5"/>
    <property type="match status" value="1"/>
</dbReference>
<feature type="domain" description="Serine/threonine specific protein phosphatases" evidence="8">
    <location>
        <begin position="262"/>
        <end position="267"/>
    </location>
</feature>
<evidence type="ECO:0000259" key="8">
    <source>
        <dbReference type="PROSITE" id="PS00125"/>
    </source>
</evidence>
<keyword evidence="7" id="KW-0732">Signal</keyword>
<feature type="chain" id="PRO_5032496187" description="Serine/threonine-protein phosphatase" evidence="7">
    <location>
        <begin position="21"/>
        <end position="564"/>
    </location>
</feature>
<dbReference type="InterPro" id="IPR029052">
    <property type="entry name" value="Metallo-depent_PP-like"/>
</dbReference>
<keyword evidence="3" id="KW-0677">Repeat</keyword>
<proteinExistence type="inferred from homology"/>
<evidence type="ECO:0000256" key="7">
    <source>
        <dbReference type="SAM" id="SignalP"/>
    </source>
</evidence>
<dbReference type="InterPro" id="IPR013235">
    <property type="entry name" value="PPP_dom"/>
</dbReference>
<feature type="signal peptide" evidence="7">
    <location>
        <begin position="1"/>
        <end position="20"/>
    </location>
</feature>
<dbReference type="Proteomes" id="UP000654075">
    <property type="component" value="Unassembled WGS sequence"/>
</dbReference>
<dbReference type="SMART" id="SM00156">
    <property type="entry name" value="PP2Ac"/>
    <property type="match status" value="1"/>
</dbReference>
<evidence type="ECO:0000256" key="2">
    <source>
        <dbReference type="ARBA" id="ARBA00022723"/>
    </source>
</evidence>
<evidence type="ECO:0000256" key="1">
    <source>
        <dbReference type="ARBA" id="ARBA00001936"/>
    </source>
</evidence>
<dbReference type="InterPro" id="IPR004843">
    <property type="entry name" value="Calcineurin-like_PHP"/>
</dbReference>
<dbReference type="EC" id="3.1.3.16" evidence="6"/>
<keyword evidence="10" id="KW-1185">Reference proteome</keyword>
<dbReference type="Pfam" id="PF00149">
    <property type="entry name" value="Metallophos"/>
    <property type="match status" value="1"/>
</dbReference>
<name>A0A813H6M2_POLGL</name>
<evidence type="ECO:0000256" key="6">
    <source>
        <dbReference type="RuleBase" id="RU004273"/>
    </source>
</evidence>
<keyword evidence="4 6" id="KW-0378">Hydrolase</keyword>
<dbReference type="PANTHER" id="PTHR45668:SF5">
    <property type="entry name" value="SERINE_THREONINE-PROTEIN PHOSPHATASE 5"/>
    <property type="match status" value="1"/>
</dbReference>
<evidence type="ECO:0000256" key="4">
    <source>
        <dbReference type="ARBA" id="ARBA00022801"/>
    </source>
</evidence>
<organism evidence="9 10">
    <name type="scientific">Polarella glacialis</name>
    <name type="common">Dinoflagellate</name>
    <dbReference type="NCBI Taxonomy" id="89957"/>
    <lineage>
        <taxon>Eukaryota</taxon>
        <taxon>Sar</taxon>
        <taxon>Alveolata</taxon>
        <taxon>Dinophyceae</taxon>
        <taxon>Suessiales</taxon>
        <taxon>Suessiaceae</taxon>
        <taxon>Polarella</taxon>
    </lineage>
</organism>
<accession>A0A813H6M2</accession>
<dbReference type="EMBL" id="CAJNNV010030704">
    <property type="protein sequence ID" value="CAE8633284.1"/>
    <property type="molecule type" value="Genomic_DNA"/>
</dbReference>
<dbReference type="InterPro" id="IPR051134">
    <property type="entry name" value="PPP_phosphatase"/>
</dbReference>
<evidence type="ECO:0000256" key="3">
    <source>
        <dbReference type="ARBA" id="ARBA00022737"/>
    </source>
</evidence>